<proteinExistence type="predicted"/>
<keyword evidence="2" id="KW-1185">Reference proteome</keyword>
<reference evidence="3" key="3">
    <citation type="submission" date="2016-06" db="UniProtKB">
        <authorList>
            <consortium name="WormBaseParasite"/>
        </authorList>
    </citation>
    <scope>IDENTIFICATION</scope>
</reference>
<sequence length="98" mass="10760">MPEIPLSTSIIKWGLIWFISGTELAGTELARDGVGWDGVGGTELAGTELAGRSWPVSGICIARSHHFPRSIGLIKSCRLQLKIDIQRRRRAHTHSNTN</sequence>
<evidence type="ECO:0000313" key="2">
    <source>
        <dbReference type="Proteomes" id="UP000050741"/>
    </source>
</evidence>
<organism evidence="2 3">
    <name type="scientific">Globodera pallida</name>
    <name type="common">Potato cyst nematode worm</name>
    <name type="synonym">Heterodera pallida</name>
    <dbReference type="NCBI Taxonomy" id="36090"/>
    <lineage>
        <taxon>Eukaryota</taxon>
        <taxon>Metazoa</taxon>
        <taxon>Ecdysozoa</taxon>
        <taxon>Nematoda</taxon>
        <taxon>Chromadorea</taxon>
        <taxon>Rhabditida</taxon>
        <taxon>Tylenchina</taxon>
        <taxon>Tylenchomorpha</taxon>
        <taxon>Tylenchoidea</taxon>
        <taxon>Heteroderidae</taxon>
        <taxon>Heteroderinae</taxon>
        <taxon>Globodera</taxon>
    </lineage>
</organism>
<keyword evidence="1" id="KW-0732">Signal</keyword>
<protein>
    <submittedName>
        <fullName evidence="3">Secreted protein</fullName>
    </submittedName>
</protein>
<evidence type="ECO:0000313" key="3">
    <source>
        <dbReference type="WBParaSite" id="GPLIN_001166300"/>
    </source>
</evidence>
<feature type="chain" id="PRO_5008147534" evidence="1">
    <location>
        <begin position="22"/>
        <end position="98"/>
    </location>
</feature>
<dbReference type="WBParaSite" id="GPLIN_001166300">
    <property type="protein sequence ID" value="GPLIN_001166300"/>
    <property type="gene ID" value="GPLIN_001166300"/>
</dbReference>
<dbReference type="Proteomes" id="UP000050741">
    <property type="component" value="Unassembled WGS sequence"/>
</dbReference>
<reference evidence="2" key="2">
    <citation type="submission" date="2014-05" db="EMBL/GenBank/DDBJ databases">
        <title>The genome and life-stage specific transcriptomes of Globodera pallida elucidate key aspects of plant parasitism by a cyst nematode.</title>
        <authorList>
            <person name="Cotton J.A."/>
            <person name="Lilley C.J."/>
            <person name="Jones L.M."/>
            <person name="Kikuchi T."/>
            <person name="Reid A.J."/>
            <person name="Thorpe P."/>
            <person name="Tsai I.J."/>
            <person name="Beasley H."/>
            <person name="Blok V."/>
            <person name="Cock P.J.A."/>
            <person name="Van den Akker S.E."/>
            <person name="Holroyd N."/>
            <person name="Hunt M."/>
            <person name="Mantelin S."/>
            <person name="Naghra H."/>
            <person name="Pain A."/>
            <person name="Palomares-Rius J.E."/>
            <person name="Zarowiecki M."/>
            <person name="Berriman M."/>
            <person name="Jones J.T."/>
            <person name="Urwin P.E."/>
        </authorList>
    </citation>
    <scope>NUCLEOTIDE SEQUENCE [LARGE SCALE GENOMIC DNA]</scope>
    <source>
        <strain evidence="2">Lindley</strain>
    </source>
</reference>
<dbReference type="AlphaFoldDB" id="A0A183CFK8"/>
<reference evidence="2" key="1">
    <citation type="submission" date="2013-12" db="EMBL/GenBank/DDBJ databases">
        <authorList>
            <person name="Aslett M."/>
        </authorList>
    </citation>
    <scope>NUCLEOTIDE SEQUENCE [LARGE SCALE GENOMIC DNA]</scope>
    <source>
        <strain evidence="2">Lindley</strain>
    </source>
</reference>
<accession>A0A183CFK8</accession>
<evidence type="ECO:0000256" key="1">
    <source>
        <dbReference type="SAM" id="SignalP"/>
    </source>
</evidence>
<feature type="signal peptide" evidence="1">
    <location>
        <begin position="1"/>
        <end position="21"/>
    </location>
</feature>
<name>A0A183CFK8_GLOPA</name>